<dbReference type="InterPro" id="IPR036890">
    <property type="entry name" value="HATPase_C_sf"/>
</dbReference>
<dbReference type="CDD" id="cd00082">
    <property type="entry name" value="HisKA"/>
    <property type="match status" value="1"/>
</dbReference>
<dbReference type="InterPro" id="IPR004358">
    <property type="entry name" value="Sig_transdc_His_kin-like_C"/>
</dbReference>
<dbReference type="GO" id="GO:0005886">
    <property type="term" value="C:plasma membrane"/>
    <property type="evidence" value="ECO:0007669"/>
    <property type="project" value="UniProtKB-SubCell"/>
</dbReference>
<dbReference type="CDD" id="cd00075">
    <property type="entry name" value="HATPase"/>
    <property type="match status" value="1"/>
</dbReference>
<dbReference type="GO" id="GO:0000155">
    <property type="term" value="F:phosphorelay sensor kinase activity"/>
    <property type="evidence" value="ECO:0007669"/>
    <property type="project" value="InterPro"/>
</dbReference>
<accession>A0A926I5K9</accession>
<comment type="subcellular location">
    <subcellularLocation>
        <location evidence="2">Cell membrane</location>
        <topology evidence="2">Multi-pass membrane protein</topology>
    </subcellularLocation>
</comment>
<proteinExistence type="predicted"/>
<sequence>MGMQKSLLSKYFTICSAIILASITILGAILLVFAAQYFKMDKQKLLLRNANQALALTQEEYKRNNYTEVNSYTLQTGYGILGDAIDATIFLTDVQGKTLLCTDTSGCSHFTYTVPEEVRQQVLRDGKYKEMGKLGGIYQENYYTVGVPLYHPTGQVVAYIFVSSTAAGQQHFLMEILNMFAISSLAVIVISFIVIYFVTSRMVRPLREMVGATQSFSKGDFTVRVPVTSYDEVGQLAIAFNNMAQNLASTEQVRRSFIGNVSHELKTPMTTIGGFIDGILDGTIPEDKRDKYLRTVSDEVKRLARLVRSMLGIARMESGEMKIAPQDFDINETVCTTVFTFEQKIEEKRLEIRGLDQDKLMVSADPDLIHQVVYNLVDNAVKFVNEGGYIEFDYKVEGGFTHVSIKNSGDGIPKEEIPHVFEKFYKSDRSRSLDKNGVGLGLHIVRTIINLHSGDIIVRSVEGEYCEFEFTLPTATPPKPAARKAGAGA</sequence>
<dbReference type="PROSITE" id="PS50109">
    <property type="entry name" value="HIS_KIN"/>
    <property type="match status" value="1"/>
</dbReference>
<dbReference type="FunFam" id="3.30.565.10:FF:000006">
    <property type="entry name" value="Sensor histidine kinase WalK"/>
    <property type="match status" value="1"/>
</dbReference>
<dbReference type="Gene3D" id="3.30.565.10">
    <property type="entry name" value="Histidine kinase-like ATPase, C-terminal domain"/>
    <property type="match status" value="1"/>
</dbReference>
<feature type="domain" description="Histidine kinase" evidence="15">
    <location>
        <begin position="260"/>
        <end position="476"/>
    </location>
</feature>
<keyword evidence="9 17" id="KW-0418">Kinase</keyword>
<keyword evidence="11 14" id="KW-1133">Transmembrane helix</keyword>
<keyword evidence="10" id="KW-0067">ATP-binding</keyword>
<evidence type="ECO:0000256" key="8">
    <source>
        <dbReference type="ARBA" id="ARBA00022741"/>
    </source>
</evidence>
<dbReference type="EMBL" id="JACRST010000025">
    <property type="protein sequence ID" value="MBC8547580.1"/>
    <property type="molecule type" value="Genomic_DNA"/>
</dbReference>
<dbReference type="PROSITE" id="PS50885">
    <property type="entry name" value="HAMP"/>
    <property type="match status" value="1"/>
</dbReference>
<evidence type="ECO:0000313" key="18">
    <source>
        <dbReference type="Proteomes" id="UP000653127"/>
    </source>
</evidence>
<dbReference type="InterPro" id="IPR005467">
    <property type="entry name" value="His_kinase_dom"/>
</dbReference>
<keyword evidence="6" id="KW-0808">Transferase</keyword>
<keyword evidence="12" id="KW-0902">Two-component regulatory system</keyword>
<dbReference type="SMART" id="SM00387">
    <property type="entry name" value="HATPase_c"/>
    <property type="match status" value="1"/>
</dbReference>
<dbReference type="Pfam" id="PF02518">
    <property type="entry name" value="HATPase_c"/>
    <property type="match status" value="1"/>
</dbReference>
<protein>
    <recommendedName>
        <fullName evidence="3">histidine kinase</fullName>
        <ecNumber evidence="3">2.7.13.3</ecNumber>
    </recommendedName>
</protein>
<dbReference type="SMART" id="SM00304">
    <property type="entry name" value="HAMP"/>
    <property type="match status" value="1"/>
</dbReference>
<evidence type="ECO:0000256" key="12">
    <source>
        <dbReference type="ARBA" id="ARBA00023012"/>
    </source>
</evidence>
<dbReference type="SUPFAM" id="SSF55874">
    <property type="entry name" value="ATPase domain of HSP90 chaperone/DNA topoisomerase II/histidine kinase"/>
    <property type="match status" value="1"/>
</dbReference>
<dbReference type="SUPFAM" id="SSF47384">
    <property type="entry name" value="Homodimeric domain of signal transducing histidine kinase"/>
    <property type="match status" value="1"/>
</dbReference>
<evidence type="ECO:0000256" key="2">
    <source>
        <dbReference type="ARBA" id="ARBA00004651"/>
    </source>
</evidence>
<dbReference type="AlphaFoldDB" id="A0A926I5K9"/>
<evidence type="ECO:0000259" key="16">
    <source>
        <dbReference type="PROSITE" id="PS50885"/>
    </source>
</evidence>
<keyword evidence="7 14" id="KW-0812">Transmembrane</keyword>
<keyword evidence="8" id="KW-0547">Nucleotide-binding</keyword>
<keyword evidence="4" id="KW-1003">Cell membrane</keyword>
<evidence type="ECO:0000313" key="17">
    <source>
        <dbReference type="EMBL" id="MBC8547580.1"/>
    </source>
</evidence>
<dbReference type="Pfam" id="PF00512">
    <property type="entry name" value="HisKA"/>
    <property type="match status" value="1"/>
</dbReference>
<dbReference type="Pfam" id="PF00672">
    <property type="entry name" value="HAMP"/>
    <property type="match status" value="1"/>
</dbReference>
<evidence type="ECO:0000256" key="1">
    <source>
        <dbReference type="ARBA" id="ARBA00000085"/>
    </source>
</evidence>
<evidence type="ECO:0000256" key="7">
    <source>
        <dbReference type="ARBA" id="ARBA00022692"/>
    </source>
</evidence>
<evidence type="ECO:0000256" key="4">
    <source>
        <dbReference type="ARBA" id="ARBA00022475"/>
    </source>
</evidence>
<dbReference type="GO" id="GO:0005524">
    <property type="term" value="F:ATP binding"/>
    <property type="evidence" value="ECO:0007669"/>
    <property type="project" value="UniProtKB-KW"/>
</dbReference>
<evidence type="ECO:0000256" key="11">
    <source>
        <dbReference type="ARBA" id="ARBA00022989"/>
    </source>
</evidence>
<keyword evidence="5" id="KW-0597">Phosphoprotein</keyword>
<evidence type="ECO:0000256" key="14">
    <source>
        <dbReference type="SAM" id="Phobius"/>
    </source>
</evidence>
<evidence type="ECO:0000256" key="3">
    <source>
        <dbReference type="ARBA" id="ARBA00012438"/>
    </source>
</evidence>
<evidence type="ECO:0000256" key="10">
    <source>
        <dbReference type="ARBA" id="ARBA00022840"/>
    </source>
</evidence>
<comment type="catalytic activity">
    <reaction evidence="1">
        <text>ATP + protein L-histidine = ADP + protein N-phospho-L-histidine.</text>
        <dbReference type="EC" id="2.7.13.3"/>
    </reaction>
</comment>
<evidence type="ECO:0000256" key="13">
    <source>
        <dbReference type="ARBA" id="ARBA00023136"/>
    </source>
</evidence>
<dbReference type="PANTHER" id="PTHR45528:SF1">
    <property type="entry name" value="SENSOR HISTIDINE KINASE CPXA"/>
    <property type="match status" value="1"/>
</dbReference>
<dbReference type="CDD" id="cd06225">
    <property type="entry name" value="HAMP"/>
    <property type="match status" value="1"/>
</dbReference>
<dbReference type="Gene3D" id="6.10.340.10">
    <property type="match status" value="1"/>
</dbReference>
<dbReference type="PANTHER" id="PTHR45528">
    <property type="entry name" value="SENSOR HISTIDINE KINASE CPXA"/>
    <property type="match status" value="1"/>
</dbReference>
<dbReference type="PRINTS" id="PR00344">
    <property type="entry name" value="BCTRLSENSOR"/>
</dbReference>
<evidence type="ECO:0000259" key="15">
    <source>
        <dbReference type="PROSITE" id="PS50109"/>
    </source>
</evidence>
<dbReference type="SMART" id="SM00388">
    <property type="entry name" value="HisKA"/>
    <property type="match status" value="1"/>
</dbReference>
<name>A0A926I5K9_9FIRM</name>
<dbReference type="InterPro" id="IPR036097">
    <property type="entry name" value="HisK_dim/P_sf"/>
</dbReference>
<organism evidence="17 18">
    <name type="scientific">Ligaoa zhengdingensis</name>
    <dbReference type="NCBI Taxonomy" id="2763658"/>
    <lineage>
        <taxon>Bacteria</taxon>
        <taxon>Bacillati</taxon>
        <taxon>Bacillota</taxon>
        <taxon>Clostridia</taxon>
        <taxon>Eubacteriales</taxon>
        <taxon>Oscillospiraceae</taxon>
        <taxon>Ligaoa</taxon>
    </lineage>
</organism>
<dbReference type="FunFam" id="1.10.287.130:FF:000001">
    <property type="entry name" value="Two-component sensor histidine kinase"/>
    <property type="match status" value="1"/>
</dbReference>
<feature type="transmembrane region" description="Helical" evidence="14">
    <location>
        <begin position="176"/>
        <end position="199"/>
    </location>
</feature>
<dbReference type="InterPro" id="IPR003660">
    <property type="entry name" value="HAMP_dom"/>
</dbReference>
<dbReference type="SUPFAM" id="SSF158472">
    <property type="entry name" value="HAMP domain-like"/>
    <property type="match status" value="1"/>
</dbReference>
<reference evidence="17" key="1">
    <citation type="submission" date="2020-08" db="EMBL/GenBank/DDBJ databases">
        <title>Genome public.</title>
        <authorList>
            <person name="Liu C."/>
            <person name="Sun Q."/>
        </authorList>
    </citation>
    <scope>NUCLEOTIDE SEQUENCE</scope>
    <source>
        <strain evidence="17">NSJ-31</strain>
    </source>
</reference>
<keyword evidence="18" id="KW-1185">Reference proteome</keyword>
<dbReference type="InterPro" id="IPR003594">
    <property type="entry name" value="HATPase_dom"/>
</dbReference>
<feature type="transmembrane region" description="Helical" evidence="14">
    <location>
        <begin position="12"/>
        <end position="38"/>
    </location>
</feature>
<feature type="domain" description="HAMP" evidence="16">
    <location>
        <begin position="200"/>
        <end position="252"/>
    </location>
</feature>
<keyword evidence="13 14" id="KW-0472">Membrane</keyword>
<comment type="caution">
    <text evidence="17">The sequence shown here is derived from an EMBL/GenBank/DDBJ whole genome shotgun (WGS) entry which is preliminary data.</text>
</comment>
<dbReference type="InterPro" id="IPR003661">
    <property type="entry name" value="HisK_dim/P_dom"/>
</dbReference>
<evidence type="ECO:0000256" key="6">
    <source>
        <dbReference type="ARBA" id="ARBA00022679"/>
    </source>
</evidence>
<gene>
    <name evidence="17" type="ORF">H8711_11660</name>
</gene>
<dbReference type="Proteomes" id="UP000653127">
    <property type="component" value="Unassembled WGS sequence"/>
</dbReference>
<dbReference type="EC" id="2.7.13.3" evidence="3"/>
<dbReference type="Gene3D" id="1.10.287.130">
    <property type="match status" value="1"/>
</dbReference>
<evidence type="ECO:0000256" key="5">
    <source>
        <dbReference type="ARBA" id="ARBA00022553"/>
    </source>
</evidence>
<evidence type="ECO:0000256" key="9">
    <source>
        <dbReference type="ARBA" id="ARBA00022777"/>
    </source>
</evidence>
<dbReference type="InterPro" id="IPR050398">
    <property type="entry name" value="HssS/ArlS-like"/>
</dbReference>